<gene>
    <name evidence="5" type="ORF">GCM10009821_27080</name>
</gene>
<keyword evidence="1" id="KW-0328">Glycosyltransferase</keyword>
<protein>
    <submittedName>
        <fullName evidence="5">Glycosyltransferase family 4 protein</fullName>
    </submittedName>
</protein>
<evidence type="ECO:0000256" key="1">
    <source>
        <dbReference type="ARBA" id="ARBA00022676"/>
    </source>
</evidence>
<accession>A0ABN2W6T2</accession>
<proteinExistence type="predicted"/>
<evidence type="ECO:0000259" key="3">
    <source>
        <dbReference type="Pfam" id="PF00534"/>
    </source>
</evidence>
<dbReference type="InterPro" id="IPR028098">
    <property type="entry name" value="Glyco_trans_4-like_N"/>
</dbReference>
<dbReference type="PANTHER" id="PTHR45947:SF3">
    <property type="entry name" value="SULFOQUINOVOSYL TRANSFERASE SQD2"/>
    <property type="match status" value="1"/>
</dbReference>
<feature type="domain" description="Glycosyltransferase subfamily 4-like N-terminal" evidence="4">
    <location>
        <begin position="21"/>
        <end position="204"/>
    </location>
</feature>
<sequence>MSVRTAFVTQWYPPEPVEVPRSIALALTDLDHDVVVATGIPNYPDGVAHAGHTSWRRSRETLDGLEVHRYPLFPSHDQSAARRIVNYLTWAASSTALGWSVLRRSDVALVYSSPATAALAPALWRRAMRTPYVLIVQDLWPESVLSSGMIGKGFVSRLADRILRAFSNWTYRSAAEVVVISPGMRKVLVERGVSPEKITLVYNWTAERQSADGDRPREARRELSLPLDGFIVTYAGNVGTAQALDTLVLAARHLEDLEVTVVVAGDGVDLSRLQSLVADRGMKNVRFLGRLPAEQMPALRAASDLQVVSLADDPLFAVTMPSKVQAILESGSRLLVIGRGDAAHVAEASGAGWTAPPGDPEAVAAVIRLATLEPPQAALAREKAAQDYYQTHMSREIGSQALDQLLRRAAAREGSTR</sequence>
<evidence type="ECO:0000256" key="2">
    <source>
        <dbReference type="ARBA" id="ARBA00022679"/>
    </source>
</evidence>
<reference evidence="5 6" key="1">
    <citation type="journal article" date="2019" name="Int. J. Syst. Evol. Microbiol.">
        <title>The Global Catalogue of Microorganisms (GCM) 10K type strain sequencing project: providing services to taxonomists for standard genome sequencing and annotation.</title>
        <authorList>
            <consortium name="The Broad Institute Genomics Platform"/>
            <consortium name="The Broad Institute Genome Sequencing Center for Infectious Disease"/>
            <person name="Wu L."/>
            <person name="Ma J."/>
        </authorList>
    </citation>
    <scope>NUCLEOTIDE SEQUENCE [LARGE SCALE GENOMIC DNA]</scope>
    <source>
        <strain evidence="5 6">JCM 15749</strain>
    </source>
</reference>
<feature type="domain" description="Glycosyl transferase family 1" evidence="3">
    <location>
        <begin position="218"/>
        <end position="385"/>
    </location>
</feature>
<dbReference type="Pfam" id="PF00534">
    <property type="entry name" value="Glycos_transf_1"/>
    <property type="match status" value="1"/>
</dbReference>
<name>A0ABN2W6T2_9ACTN</name>
<dbReference type="Proteomes" id="UP001501480">
    <property type="component" value="Unassembled WGS sequence"/>
</dbReference>
<organism evidence="5 6">
    <name type="scientific">Aeromicrobium halocynthiae</name>
    <dbReference type="NCBI Taxonomy" id="560557"/>
    <lineage>
        <taxon>Bacteria</taxon>
        <taxon>Bacillati</taxon>
        <taxon>Actinomycetota</taxon>
        <taxon>Actinomycetes</taxon>
        <taxon>Propionibacteriales</taxon>
        <taxon>Nocardioidaceae</taxon>
        <taxon>Aeromicrobium</taxon>
    </lineage>
</organism>
<comment type="caution">
    <text evidence="5">The sequence shown here is derived from an EMBL/GenBank/DDBJ whole genome shotgun (WGS) entry which is preliminary data.</text>
</comment>
<dbReference type="EMBL" id="BAAAPY010000012">
    <property type="protein sequence ID" value="GAA2084309.1"/>
    <property type="molecule type" value="Genomic_DNA"/>
</dbReference>
<dbReference type="SUPFAM" id="SSF53756">
    <property type="entry name" value="UDP-Glycosyltransferase/glycogen phosphorylase"/>
    <property type="match status" value="1"/>
</dbReference>
<dbReference type="InterPro" id="IPR050194">
    <property type="entry name" value="Glycosyltransferase_grp1"/>
</dbReference>
<dbReference type="InterPro" id="IPR001296">
    <property type="entry name" value="Glyco_trans_1"/>
</dbReference>
<dbReference type="CDD" id="cd03794">
    <property type="entry name" value="GT4_WbuB-like"/>
    <property type="match status" value="1"/>
</dbReference>
<keyword evidence="2" id="KW-0808">Transferase</keyword>
<dbReference type="Gene3D" id="3.40.50.2000">
    <property type="entry name" value="Glycogen Phosphorylase B"/>
    <property type="match status" value="2"/>
</dbReference>
<keyword evidence="6" id="KW-1185">Reference proteome</keyword>
<evidence type="ECO:0000313" key="5">
    <source>
        <dbReference type="EMBL" id="GAA2084309.1"/>
    </source>
</evidence>
<evidence type="ECO:0000259" key="4">
    <source>
        <dbReference type="Pfam" id="PF13579"/>
    </source>
</evidence>
<dbReference type="RefSeq" id="WP_344329728.1">
    <property type="nucleotide sequence ID" value="NZ_BAAAPY010000012.1"/>
</dbReference>
<evidence type="ECO:0000313" key="6">
    <source>
        <dbReference type="Proteomes" id="UP001501480"/>
    </source>
</evidence>
<dbReference type="Pfam" id="PF13579">
    <property type="entry name" value="Glyco_trans_4_4"/>
    <property type="match status" value="1"/>
</dbReference>
<dbReference type="PANTHER" id="PTHR45947">
    <property type="entry name" value="SULFOQUINOVOSYL TRANSFERASE SQD2"/>
    <property type="match status" value="1"/>
</dbReference>